<dbReference type="PANTHER" id="PTHR31650:SF1">
    <property type="entry name" value="WAX ESTER SYNTHASE_DIACYLGLYCEROL ACYLTRANSFERASE 4-RELATED"/>
    <property type="match status" value="1"/>
</dbReference>
<dbReference type="STRING" id="115433.SAMN05421835_101702"/>
<dbReference type="UniPathway" id="UPA00282"/>
<sequence>MNGSDRLDPLAAAFLEIEDADPQVALAIGSVAVLEGPAPRQDEVVAVMAPLVARLAPYRRRVVRTAFGALAPVWAEDPHFDPAGHFYRARVPGDGTEAELYDLVALLMAERLPRHRPLWEFWVLEGLAGGRWAVLSKVHHSLADGVSGVHLHELVFAGGAPEPSRPAQPAPGGITPALRAAAKAVEGLGALASALVPVAPSSLTGRLGRQRRYEVVQTSLSQVAAIGHTLGATVNDVALAAITAGLRELLLARGETPETDTVRALVPVSTHGSTDRAATGNRVSLLLPTLPVELTDPALRLAAVHRRLATVKRSGETEAGDAVVRWAGRAAFAPVAAAVRAVARLPQHSVVTVATNVPGPRGRVSLLDRKVLALHPYVPIALRLRVGVAMLSYDDQLSFGVTLDHDGVPERGMLSRAIAREIAALSARAEAVHGRHEAVVAPITASA</sequence>
<dbReference type="GO" id="GO:0051701">
    <property type="term" value="P:biological process involved in interaction with host"/>
    <property type="evidence" value="ECO:0007669"/>
    <property type="project" value="TreeGrafter"/>
</dbReference>
<feature type="domain" description="O-acyltransferase WSD1 C-terminal" evidence="13">
    <location>
        <begin position="280"/>
        <end position="425"/>
    </location>
</feature>
<dbReference type="AlphaFoldDB" id="A0A1I3KUG9"/>
<comment type="catalytic activity">
    <reaction evidence="10 11">
        <text>an acyl-CoA + a 1,2-diacyl-sn-glycerol = a triacyl-sn-glycerol + CoA</text>
        <dbReference type="Rhea" id="RHEA:10868"/>
        <dbReference type="ChEBI" id="CHEBI:17815"/>
        <dbReference type="ChEBI" id="CHEBI:57287"/>
        <dbReference type="ChEBI" id="CHEBI:58342"/>
        <dbReference type="ChEBI" id="CHEBI:64615"/>
        <dbReference type="EC" id="2.3.1.20"/>
    </reaction>
</comment>
<evidence type="ECO:0000256" key="1">
    <source>
        <dbReference type="ARBA" id="ARBA00004771"/>
    </source>
</evidence>
<gene>
    <name evidence="14" type="ORF">SAMN05421835_101702</name>
</gene>
<evidence type="ECO:0000256" key="8">
    <source>
        <dbReference type="ARBA" id="ARBA00023098"/>
    </source>
</evidence>
<evidence type="ECO:0000256" key="6">
    <source>
        <dbReference type="ARBA" id="ARBA00022679"/>
    </source>
</evidence>
<dbReference type="InterPro" id="IPR009721">
    <property type="entry name" value="O-acyltransferase_WSD1_C"/>
</dbReference>
<keyword evidence="5 11" id="KW-0444">Lipid biosynthesis</keyword>
<dbReference type="Proteomes" id="UP000199025">
    <property type="component" value="Unassembled WGS sequence"/>
</dbReference>
<comment type="pathway">
    <text evidence="2">Lipid metabolism.</text>
</comment>
<comment type="similarity">
    <text evidence="3 11">Belongs to the long-chain O-acyltransferase family.</text>
</comment>
<dbReference type="GO" id="GO:0001666">
    <property type="term" value="P:response to hypoxia"/>
    <property type="evidence" value="ECO:0007669"/>
    <property type="project" value="TreeGrafter"/>
</dbReference>
<evidence type="ECO:0000256" key="7">
    <source>
        <dbReference type="ARBA" id="ARBA00022798"/>
    </source>
</evidence>
<dbReference type="Pfam" id="PF03007">
    <property type="entry name" value="WS_DGAT_cat"/>
    <property type="match status" value="1"/>
</dbReference>
<dbReference type="GO" id="GO:0071731">
    <property type="term" value="P:response to nitric oxide"/>
    <property type="evidence" value="ECO:0007669"/>
    <property type="project" value="TreeGrafter"/>
</dbReference>
<reference evidence="14 15" key="1">
    <citation type="submission" date="2016-10" db="EMBL/GenBank/DDBJ databases">
        <authorList>
            <person name="de Groot N.N."/>
        </authorList>
    </citation>
    <scope>NUCLEOTIDE SEQUENCE [LARGE SCALE GENOMIC DNA]</scope>
    <source>
        <strain evidence="14 15">DSM 44468</strain>
    </source>
</reference>
<dbReference type="RefSeq" id="WP_091504159.1">
    <property type="nucleotide sequence ID" value="NZ_CBDRCA010000022.1"/>
</dbReference>
<keyword evidence="7 11" id="KW-0319">Glycerol metabolism</keyword>
<dbReference type="SUPFAM" id="SSF52777">
    <property type="entry name" value="CoA-dependent acyltransferases"/>
    <property type="match status" value="1"/>
</dbReference>
<evidence type="ECO:0000259" key="13">
    <source>
        <dbReference type="Pfam" id="PF06974"/>
    </source>
</evidence>
<protein>
    <recommendedName>
        <fullName evidence="4 11">Diacylglycerol O-acyltransferase</fullName>
        <ecNumber evidence="4 11">2.3.1.20</ecNumber>
    </recommendedName>
</protein>
<dbReference type="NCBIfam" id="TIGR02946">
    <property type="entry name" value="acyl_WS_DGAT"/>
    <property type="match status" value="1"/>
</dbReference>
<dbReference type="EC" id="2.3.1.20" evidence="4 11"/>
<dbReference type="GO" id="GO:0004144">
    <property type="term" value="F:diacylglycerol O-acyltransferase activity"/>
    <property type="evidence" value="ECO:0007669"/>
    <property type="project" value="UniProtKB-EC"/>
</dbReference>
<keyword evidence="15" id="KW-1185">Reference proteome</keyword>
<feature type="domain" description="O-acyltransferase WSD1-like N-terminal" evidence="12">
    <location>
        <begin position="7"/>
        <end position="198"/>
    </location>
</feature>
<comment type="pathway">
    <text evidence="1 11">Glycerolipid metabolism; triacylglycerol biosynthesis.</text>
</comment>
<dbReference type="InterPro" id="IPR014292">
    <property type="entry name" value="Acyl_transf_WS/DGAT"/>
</dbReference>
<name>A0A1I3KUG9_9PSEU</name>
<dbReference type="GO" id="GO:0005886">
    <property type="term" value="C:plasma membrane"/>
    <property type="evidence" value="ECO:0007669"/>
    <property type="project" value="TreeGrafter"/>
</dbReference>
<dbReference type="PANTHER" id="PTHR31650">
    <property type="entry name" value="O-ACYLTRANSFERASE (WSD1-LIKE) FAMILY PROTEIN"/>
    <property type="match status" value="1"/>
</dbReference>
<keyword evidence="8 11" id="KW-0443">Lipid metabolism</keyword>
<dbReference type="InterPro" id="IPR045034">
    <property type="entry name" value="O-acyltransferase_WSD1-like"/>
</dbReference>
<organism evidence="14 15">
    <name type="scientific">Amycolatopsis sacchari</name>
    <dbReference type="NCBI Taxonomy" id="115433"/>
    <lineage>
        <taxon>Bacteria</taxon>
        <taxon>Bacillati</taxon>
        <taxon>Actinomycetota</taxon>
        <taxon>Actinomycetes</taxon>
        <taxon>Pseudonocardiales</taxon>
        <taxon>Pseudonocardiaceae</taxon>
        <taxon>Amycolatopsis</taxon>
    </lineage>
</organism>
<evidence type="ECO:0000256" key="2">
    <source>
        <dbReference type="ARBA" id="ARBA00005189"/>
    </source>
</evidence>
<keyword evidence="6 11" id="KW-0808">Transferase</keyword>
<evidence type="ECO:0000256" key="9">
    <source>
        <dbReference type="ARBA" id="ARBA00023315"/>
    </source>
</evidence>
<evidence type="ECO:0000259" key="12">
    <source>
        <dbReference type="Pfam" id="PF03007"/>
    </source>
</evidence>
<evidence type="ECO:0000256" key="10">
    <source>
        <dbReference type="ARBA" id="ARBA00048109"/>
    </source>
</evidence>
<dbReference type="GO" id="GO:0019432">
    <property type="term" value="P:triglyceride biosynthetic process"/>
    <property type="evidence" value="ECO:0007669"/>
    <property type="project" value="UniProtKB-UniPathway"/>
</dbReference>
<evidence type="ECO:0000313" key="14">
    <source>
        <dbReference type="EMBL" id="SFI76132.1"/>
    </source>
</evidence>
<evidence type="ECO:0000256" key="3">
    <source>
        <dbReference type="ARBA" id="ARBA00009587"/>
    </source>
</evidence>
<evidence type="ECO:0000256" key="5">
    <source>
        <dbReference type="ARBA" id="ARBA00022516"/>
    </source>
</evidence>
<dbReference type="EMBL" id="FORP01000001">
    <property type="protein sequence ID" value="SFI76132.1"/>
    <property type="molecule type" value="Genomic_DNA"/>
</dbReference>
<keyword evidence="9 11" id="KW-0012">Acyltransferase</keyword>
<evidence type="ECO:0000313" key="15">
    <source>
        <dbReference type="Proteomes" id="UP000199025"/>
    </source>
</evidence>
<dbReference type="GO" id="GO:0006071">
    <property type="term" value="P:glycerol metabolic process"/>
    <property type="evidence" value="ECO:0007669"/>
    <property type="project" value="UniProtKB-KW"/>
</dbReference>
<evidence type="ECO:0000256" key="11">
    <source>
        <dbReference type="RuleBase" id="RU361241"/>
    </source>
</evidence>
<evidence type="ECO:0000256" key="4">
    <source>
        <dbReference type="ARBA" id="ARBA00013244"/>
    </source>
</evidence>
<proteinExistence type="inferred from homology"/>
<dbReference type="OrthoDB" id="9810950at2"/>
<dbReference type="InterPro" id="IPR004255">
    <property type="entry name" value="O-acyltransferase_WSD1_N"/>
</dbReference>
<dbReference type="Pfam" id="PF06974">
    <property type="entry name" value="WS_DGAT_C"/>
    <property type="match status" value="1"/>
</dbReference>
<accession>A0A1I3KUG9</accession>